<dbReference type="InterPro" id="IPR019734">
    <property type="entry name" value="TPR_rpt"/>
</dbReference>
<dbReference type="OrthoDB" id="283571at2"/>
<evidence type="ECO:0000313" key="2">
    <source>
        <dbReference type="Proteomes" id="UP000004358"/>
    </source>
</evidence>
<accession>A3ZR22</accession>
<dbReference type="HOGENOM" id="CLU_2128645_0_0_0"/>
<gene>
    <name evidence="1" type="ORF">DSM3645_21127</name>
</gene>
<reference evidence="1 2" key="1">
    <citation type="submission" date="2006-02" db="EMBL/GenBank/DDBJ databases">
        <authorList>
            <person name="Amann R."/>
            <person name="Ferriera S."/>
            <person name="Johnson J."/>
            <person name="Kravitz S."/>
            <person name="Halpern A."/>
            <person name="Remington K."/>
            <person name="Beeson K."/>
            <person name="Tran B."/>
            <person name="Rogers Y.-H."/>
            <person name="Friedman R."/>
            <person name="Venter J.C."/>
        </authorList>
    </citation>
    <scope>NUCLEOTIDE SEQUENCE [LARGE SCALE GENOMIC DNA]</scope>
    <source>
        <strain evidence="1 2">DSM 3645</strain>
    </source>
</reference>
<dbReference type="Gene3D" id="1.25.40.10">
    <property type="entry name" value="Tetratricopeptide repeat domain"/>
    <property type="match status" value="1"/>
</dbReference>
<comment type="caution">
    <text evidence="1">The sequence shown here is derived from an EMBL/GenBank/DDBJ whole genome shotgun (WGS) entry which is preliminary data.</text>
</comment>
<dbReference type="RefSeq" id="WP_002652125.1">
    <property type="nucleotide sequence ID" value="NZ_CH672376.1"/>
</dbReference>
<sequence>MNLILWMTSWFSARGKAISLYRRGMAKAKLRDYPGAVDFYSQTIALTATPADVRGMALYNRALVYSALGDGAKATDDLNQVLAVAETPANIKTEAKRKLARMRRHAGDAPAHA</sequence>
<protein>
    <submittedName>
        <fullName evidence="1">Uncharacterized protein</fullName>
    </submittedName>
</protein>
<name>A3ZR22_9BACT</name>
<proteinExistence type="predicted"/>
<dbReference type="SUPFAM" id="SSF48452">
    <property type="entry name" value="TPR-like"/>
    <property type="match status" value="1"/>
</dbReference>
<dbReference type="Proteomes" id="UP000004358">
    <property type="component" value="Unassembled WGS sequence"/>
</dbReference>
<dbReference type="InterPro" id="IPR011990">
    <property type="entry name" value="TPR-like_helical_dom_sf"/>
</dbReference>
<dbReference type="SMART" id="SM00028">
    <property type="entry name" value="TPR"/>
    <property type="match status" value="2"/>
</dbReference>
<dbReference type="STRING" id="314230.DSM3645_21127"/>
<dbReference type="EMBL" id="AANZ01000006">
    <property type="protein sequence ID" value="EAQ81115.1"/>
    <property type="molecule type" value="Genomic_DNA"/>
</dbReference>
<dbReference type="AlphaFoldDB" id="A3ZR22"/>
<organism evidence="1 2">
    <name type="scientific">Blastopirellula marina DSM 3645</name>
    <dbReference type="NCBI Taxonomy" id="314230"/>
    <lineage>
        <taxon>Bacteria</taxon>
        <taxon>Pseudomonadati</taxon>
        <taxon>Planctomycetota</taxon>
        <taxon>Planctomycetia</taxon>
        <taxon>Pirellulales</taxon>
        <taxon>Pirellulaceae</taxon>
        <taxon>Blastopirellula</taxon>
    </lineage>
</organism>
<evidence type="ECO:0000313" key="1">
    <source>
        <dbReference type="EMBL" id="EAQ81115.1"/>
    </source>
</evidence>